<dbReference type="Gene3D" id="3.30.230.30">
    <property type="entry name" value="Impact, N-terminal domain"/>
    <property type="match status" value="1"/>
</dbReference>
<dbReference type="AlphaFoldDB" id="A0A367LR94"/>
<evidence type="ECO:0000313" key="3">
    <source>
        <dbReference type="EMBL" id="RCI16965.1"/>
    </source>
</evidence>
<dbReference type="PANTHER" id="PTHR16301:SF25">
    <property type="entry name" value="PROTEIN IMPACT"/>
    <property type="match status" value="1"/>
</dbReference>
<dbReference type="GO" id="GO:0006446">
    <property type="term" value="P:regulation of translational initiation"/>
    <property type="evidence" value="ECO:0007669"/>
    <property type="project" value="TreeGrafter"/>
</dbReference>
<dbReference type="GO" id="GO:0005737">
    <property type="term" value="C:cytoplasm"/>
    <property type="evidence" value="ECO:0007669"/>
    <property type="project" value="TreeGrafter"/>
</dbReference>
<dbReference type="Pfam" id="PF01205">
    <property type="entry name" value="Impact_N"/>
    <property type="match status" value="1"/>
</dbReference>
<protein>
    <recommendedName>
        <fullName evidence="2">Impact N-terminal domain-containing protein</fullName>
    </recommendedName>
</protein>
<dbReference type="InterPro" id="IPR036956">
    <property type="entry name" value="Impact_N_sf"/>
</dbReference>
<comment type="similarity">
    <text evidence="1">Belongs to the IMPACT family.</text>
</comment>
<proteinExistence type="inferred from homology"/>
<keyword evidence="4" id="KW-1185">Reference proteome</keyword>
<feature type="domain" description="Impact N-terminal" evidence="2">
    <location>
        <begin position="99"/>
        <end position="178"/>
    </location>
</feature>
<dbReference type="InterPro" id="IPR023582">
    <property type="entry name" value="Impact"/>
</dbReference>
<dbReference type="PANTHER" id="PTHR16301">
    <property type="entry name" value="IMPACT-RELATED"/>
    <property type="match status" value="1"/>
</dbReference>
<dbReference type="OrthoDB" id="17262at2759"/>
<evidence type="ECO:0000256" key="1">
    <source>
        <dbReference type="ARBA" id="ARBA00007665"/>
    </source>
</evidence>
<accession>A0A367LR94</accession>
<dbReference type="InterPro" id="IPR020568">
    <property type="entry name" value="Ribosomal_Su5_D2-typ_SF"/>
</dbReference>
<comment type="caution">
    <text evidence="3">The sequence shown here is derived from an EMBL/GenBank/DDBJ whole genome shotgun (WGS) entry which is preliminary data.</text>
</comment>
<dbReference type="EMBL" id="LKCN02000001">
    <property type="protein sequence ID" value="RCI16965.1"/>
    <property type="molecule type" value="Genomic_DNA"/>
</dbReference>
<evidence type="ECO:0000313" key="4">
    <source>
        <dbReference type="Proteomes" id="UP000253664"/>
    </source>
</evidence>
<dbReference type="SUPFAM" id="SSF54211">
    <property type="entry name" value="Ribosomal protein S5 domain 2-like"/>
    <property type="match status" value="1"/>
</dbReference>
<evidence type="ECO:0000259" key="2">
    <source>
        <dbReference type="Pfam" id="PF01205"/>
    </source>
</evidence>
<sequence>MTIRGSLEEAKYMTTTTTTMTTTTKTTDELADEVSAINSIYGPGTLTATETEGEYTIKLATSTLRLRFPPRYPFANEAPSVLGCVSVVGARGDGAAEATRRLRDASHNIVAWRVRGDGQVAFSDCDDDGEAAAGGRLLRLLQLCDAWDVVVVVSRWFGGVRLGPRRFALINTVAREALVRGGWVAS</sequence>
<dbReference type="InterPro" id="IPR001498">
    <property type="entry name" value="Impact_N"/>
</dbReference>
<gene>
    <name evidence="3" type="ORF">L249_2066</name>
</gene>
<name>A0A367LR94_9HYPO</name>
<dbReference type="GO" id="GO:0140469">
    <property type="term" value="P:GCN2-mediated signaling"/>
    <property type="evidence" value="ECO:0007669"/>
    <property type="project" value="TreeGrafter"/>
</dbReference>
<reference evidence="3 4" key="1">
    <citation type="journal article" date="2015" name="BMC Genomics">
        <title>Insights from the genome of Ophiocordyceps polyrhachis-furcata to pathogenicity and host specificity in insect fungi.</title>
        <authorList>
            <person name="Wichadakul D."/>
            <person name="Kobmoo N."/>
            <person name="Ingsriswang S."/>
            <person name="Tangphatsornruang S."/>
            <person name="Chantasingh D."/>
            <person name="Luangsa-ard J.J."/>
            <person name="Eurwilaichitr L."/>
        </authorList>
    </citation>
    <scope>NUCLEOTIDE SEQUENCE [LARGE SCALE GENOMIC DNA]</scope>
    <source>
        <strain evidence="3 4">BCC 54312</strain>
    </source>
</reference>
<organism evidence="3 4">
    <name type="scientific">Ophiocordyceps polyrhachis-furcata BCC 54312</name>
    <dbReference type="NCBI Taxonomy" id="1330021"/>
    <lineage>
        <taxon>Eukaryota</taxon>
        <taxon>Fungi</taxon>
        <taxon>Dikarya</taxon>
        <taxon>Ascomycota</taxon>
        <taxon>Pezizomycotina</taxon>
        <taxon>Sordariomycetes</taxon>
        <taxon>Hypocreomycetidae</taxon>
        <taxon>Hypocreales</taxon>
        <taxon>Ophiocordycipitaceae</taxon>
        <taxon>Ophiocordyceps</taxon>
    </lineage>
</organism>
<dbReference type="Proteomes" id="UP000253664">
    <property type="component" value="Unassembled WGS sequence"/>
</dbReference>